<gene>
    <name evidence="1" type="ORF">RM641_01430</name>
</gene>
<sequence>MAHSIEGQAARRVDAATEKPGPAAIALYGAQKAVDSLIGSLPLLR</sequence>
<keyword evidence="2" id="KW-1185">Reference proteome</keyword>
<organism evidence="1 2">
    <name type="scientific">Streptomyces dubilierae</name>
    <dbReference type="NCBI Taxonomy" id="3075533"/>
    <lineage>
        <taxon>Bacteria</taxon>
        <taxon>Bacillati</taxon>
        <taxon>Actinomycetota</taxon>
        <taxon>Actinomycetes</taxon>
        <taxon>Kitasatosporales</taxon>
        <taxon>Streptomycetaceae</taxon>
        <taxon>Streptomyces</taxon>
    </lineage>
</organism>
<accession>A0ABU2P1R1</accession>
<evidence type="ECO:0000313" key="2">
    <source>
        <dbReference type="Proteomes" id="UP001183586"/>
    </source>
</evidence>
<dbReference type="EMBL" id="JAVREU010000001">
    <property type="protein sequence ID" value="MDT0386078.1"/>
    <property type="molecule type" value="Genomic_DNA"/>
</dbReference>
<evidence type="ECO:0000313" key="1">
    <source>
        <dbReference type="EMBL" id="MDT0386078.1"/>
    </source>
</evidence>
<comment type="caution">
    <text evidence="1">The sequence shown here is derived from an EMBL/GenBank/DDBJ whole genome shotgun (WGS) entry which is preliminary data.</text>
</comment>
<reference evidence="2" key="1">
    <citation type="submission" date="2023-07" db="EMBL/GenBank/DDBJ databases">
        <title>30 novel species of actinomycetes from the DSMZ collection.</title>
        <authorList>
            <person name="Nouioui I."/>
        </authorList>
    </citation>
    <scope>NUCLEOTIDE SEQUENCE [LARGE SCALE GENOMIC DNA]</scope>
    <source>
        <strain evidence="2">DSM 41921</strain>
    </source>
</reference>
<dbReference type="RefSeq" id="WP_311678278.1">
    <property type="nucleotide sequence ID" value="NZ_JAVREU010000001.1"/>
</dbReference>
<proteinExistence type="predicted"/>
<name>A0ABU2P1R1_9ACTN</name>
<dbReference type="Proteomes" id="UP001183586">
    <property type="component" value="Unassembled WGS sequence"/>
</dbReference>
<protein>
    <submittedName>
        <fullName evidence="1">Uncharacterized protein</fullName>
    </submittedName>
</protein>